<evidence type="ECO:0000256" key="1">
    <source>
        <dbReference type="ARBA" id="ARBA00004123"/>
    </source>
</evidence>
<keyword evidence="7" id="KW-1185">Reference proteome</keyword>
<evidence type="ECO:0000256" key="3">
    <source>
        <dbReference type="ARBA" id="ARBA00023242"/>
    </source>
</evidence>
<feature type="compositionally biased region" description="Basic and acidic residues" evidence="4">
    <location>
        <begin position="491"/>
        <end position="505"/>
    </location>
</feature>
<feature type="region of interest" description="Disordered" evidence="4">
    <location>
        <begin position="468"/>
        <end position="508"/>
    </location>
</feature>
<dbReference type="PANTHER" id="PTHR12446:SF34">
    <property type="entry name" value="PROTEIN LIN-54 HOMOLOG"/>
    <property type="match status" value="1"/>
</dbReference>
<dbReference type="GeneID" id="134284127"/>
<reference evidence="6" key="2">
    <citation type="submission" date="2025-05" db="UniProtKB">
        <authorList>
            <consortium name="EnsemblMetazoa"/>
        </authorList>
    </citation>
    <scope>IDENTIFICATION</scope>
    <source>
        <strain evidence="6">Foshan</strain>
    </source>
</reference>
<feature type="domain" description="CRC" evidence="5">
    <location>
        <begin position="519"/>
        <end position="633"/>
    </location>
</feature>
<dbReference type="Proteomes" id="UP000069940">
    <property type="component" value="Unassembled WGS sequence"/>
</dbReference>
<dbReference type="Pfam" id="PF03638">
    <property type="entry name" value="TCR"/>
    <property type="match status" value="2"/>
</dbReference>
<dbReference type="InterPro" id="IPR028307">
    <property type="entry name" value="Lin-54_fam"/>
</dbReference>
<dbReference type="InterPro" id="IPR005172">
    <property type="entry name" value="CRC"/>
</dbReference>
<comment type="similarity">
    <text evidence="2">Belongs to the lin-54 family.</text>
</comment>
<proteinExistence type="inferred from homology"/>
<evidence type="ECO:0000256" key="4">
    <source>
        <dbReference type="SAM" id="MobiDB-lite"/>
    </source>
</evidence>
<name>A0ABM1YWK7_AEDAL</name>
<keyword evidence="3" id="KW-0539">Nucleus</keyword>
<dbReference type="PANTHER" id="PTHR12446">
    <property type="entry name" value="TESMIN/TSO1-RELATED"/>
    <property type="match status" value="1"/>
</dbReference>
<evidence type="ECO:0000313" key="6">
    <source>
        <dbReference type="EnsemblMetazoa" id="AALFPA23_012760.P18387"/>
    </source>
</evidence>
<protein>
    <recommendedName>
        <fullName evidence="5">CRC domain-containing protein</fullName>
    </recommendedName>
</protein>
<organism evidence="6 7">
    <name type="scientific">Aedes albopictus</name>
    <name type="common">Asian tiger mosquito</name>
    <name type="synonym">Stegomyia albopicta</name>
    <dbReference type="NCBI Taxonomy" id="7160"/>
    <lineage>
        <taxon>Eukaryota</taxon>
        <taxon>Metazoa</taxon>
        <taxon>Ecdysozoa</taxon>
        <taxon>Arthropoda</taxon>
        <taxon>Hexapoda</taxon>
        <taxon>Insecta</taxon>
        <taxon>Pterygota</taxon>
        <taxon>Neoptera</taxon>
        <taxon>Endopterygota</taxon>
        <taxon>Diptera</taxon>
        <taxon>Nematocera</taxon>
        <taxon>Culicoidea</taxon>
        <taxon>Culicidae</taxon>
        <taxon>Culicinae</taxon>
        <taxon>Aedini</taxon>
        <taxon>Aedes</taxon>
        <taxon>Stegomyia</taxon>
    </lineage>
</organism>
<dbReference type="SMART" id="SM01114">
    <property type="entry name" value="CXC"/>
    <property type="match status" value="2"/>
</dbReference>
<dbReference type="EnsemblMetazoa" id="AALFPA23_012760.R18387">
    <property type="protein sequence ID" value="AALFPA23_012760.P18387"/>
    <property type="gene ID" value="AALFPA23_012760"/>
</dbReference>
<evidence type="ECO:0000313" key="7">
    <source>
        <dbReference type="Proteomes" id="UP000069940"/>
    </source>
</evidence>
<evidence type="ECO:0000256" key="2">
    <source>
        <dbReference type="ARBA" id="ARBA00007267"/>
    </source>
</evidence>
<reference evidence="7" key="1">
    <citation type="journal article" date="2015" name="Proc. Natl. Acad. Sci. U.S.A.">
        <title>Genome sequence of the Asian Tiger mosquito, Aedes albopictus, reveals insights into its biology, genetics, and evolution.</title>
        <authorList>
            <person name="Chen X.G."/>
            <person name="Jiang X."/>
            <person name="Gu J."/>
            <person name="Xu M."/>
            <person name="Wu Y."/>
            <person name="Deng Y."/>
            <person name="Zhang C."/>
            <person name="Bonizzoni M."/>
            <person name="Dermauw W."/>
            <person name="Vontas J."/>
            <person name="Armbruster P."/>
            <person name="Huang X."/>
            <person name="Yang Y."/>
            <person name="Zhang H."/>
            <person name="He W."/>
            <person name="Peng H."/>
            <person name="Liu Y."/>
            <person name="Wu K."/>
            <person name="Chen J."/>
            <person name="Lirakis M."/>
            <person name="Topalis P."/>
            <person name="Van Leeuwen T."/>
            <person name="Hall A.B."/>
            <person name="Jiang X."/>
            <person name="Thorpe C."/>
            <person name="Mueller R.L."/>
            <person name="Sun C."/>
            <person name="Waterhouse R.M."/>
            <person name="Yan G."/>
            <person name="Tu Z.J."/>
            <person name="Fang X."/>
            <person name="James A.A."/>
        </authorList>
    </citation>
    <scope>NUCLEOTIDE SEQUENCE [LARGE SCALE GENOMIC DNA]</scope>
    <source>
        <strain evidence="7">Foshan</strain>
    </source>
</reference>
<dbReference type="PROSITE" id="PS51634">
    <property type="entry name" value="CRC"/>
    <property type="match status" value="1"/>
</dbReference>
<evidence type="ECO:0000259" key="5">
    <source>
        <dbReference type="PROSITE" id="PS51634"/>
    </source>
</evidence>
<accession>A0ABM1YWK7</accession>
<dbReference type="InterPro" id="IPR033467">
    <property type="entry name" value="Tesmin/TSO1-like_CXC"/>
</dbReference>
<comment type="subcellular location">
    <subcellularLocation>
        <location evidence="1">Nucleus</location>
    </subcellularLocation>
</comment>
<dbReference type="RefSeq" id="XP_062698415.1">
    <property type="nucleotide sequence ID" value="XM_062842431.1"/>
</dbReference>
<feature type="compositionally biased region" description="Low complexity" evidence="4">
    <location>
        <begin position="473"/>
        <end position="490"/>
    </location>
</feature>
<sequence length="795" mass="84452">MEVDEEYTFDNQTMEELGIDSLDEGTLVGSDDLVEYSGGEEEIEEETVYIKSEESFEEPPQPKTMITSPNITVKRVINNKPIATPTTLTRIAPRPANFVRATNAAGKVVYIQKQTTPTAAPVKLLNNAKSPTAAASTTSTYHLVKSESGVVMQPKVQTQTMIRRVVPATATSTTTAGGALNRPKTVTRPATHVVIHTKMGPSGTSTTKTLTVAEAHQLGLLNNKKHMVQVEKPKPTGISSAIKSPVKVLPGGASTSNNSTIVRLKQSPGTTTTAGQVQRIETLAKPSQKVVLPQSAIQVGQKTGQIQAINIPGKGIQYVRFLNQNSSSAGSASSSGHKVVQVMSKSGTAAPAGSKIIVQNNKTYVVSNGNVTAVRAAPSGQQTRVLPSGSQTVVRRVLSASSSQSSVLRRDPESTRYIAVVRKDDGKSTEAVTNLTASQLNQLSGTTVMAGGSKTKIVMVPSSANSVSHQLKPSLSGSSSLNSSNPTIISVKRESVSGSEDETRKGPAVGTMFPDEAYKKRPCNCTKSQCLKLYCDCFANGEFCYNCNCRDCYNNLDNEEERQKAIRATLERNPSAFKPKIGAVSADEDALRLHTKGCNCKRSGCLKNYCECYEAKIACSANCKCIGCRNTEQYAKEYEYATSLTGVDSVGGVVAGGTGGILEHLSGDDSMAEVSQTDMILGGPSDIKPIGAVGGGGGAFVETKPSISAGTATVAVAGIKRTNSDEPDLTQLPPSKQPYNFMTPDVIEATVQCMIAQADECQKRGCNIRTAERMILEEFGRCLVEIIEFSSKSDS</sequence>